<dbReference type="STRING" id="32264.T1L0W2"/>
<sequence>MGSTRKTVWDLGIELGHNRSQTVAKRSLLFLGSKQSGKTSIIHRFLDKKDEPKPTLALDYSYTRSDQSENQQCDVWELGEATYLLKLLPFVLKEEQLKSMAIILVLDLSKPHELVPITECLLNTISMRISPFMKKHSEDRRSSISKNKSERRSSMIKKLLPDITIPIIIMANKYDLLQEMEPEDLKLISKYLCSLCQSQGCSLIYTSIKRDQLVSRIRLLLKKHGFNEQTEFPEARFDYTKPIWMPSESDPSNLLDGDSLEMLKNMMIKRWKPIEIELKLPDDPAKDDNFKERDIDIIRSQRYQELENYRHHMDHKTD</sequence>
<keyword evidence="10" id="KW-0243">Dynein</keyword>
<name>T1L0W2_TETUR</name>
<evidence type="ECO:0000256" key="6">
    <source>
        <dbReference type="ARBA" id="ARBA00022473"/>
    </source>
</evidence>
<evidence type="ECO:0000256" key="13">
    <source>
        <dbReference type="ARBA" id="ARBA00023212"/>
    </source>
</evidence>
<accession>T1L0W2</accession>
<keyword evidence="6" id="KW-0217">Developmental protein</keyword>
<organism evidence="15 16">
    <name type="scientific">Tetranychus urticae</name>
    <name type="common">Two-spotted spider mite</name>
    <dbReference type="NCBI Taxonomy" id="32264"/>
    <lineage>
        <taxon>Eukaryota</taxon>
        <taxon>Metazoa</taxon>
        <taxon>Ecdysozoa</taxon>
        <taxon>Arthropoda</taxon>
        <taxon>Chelicerata</taxon>
        <taxon>Arachnida</taxon>
        <taxon>Acari</taxon>
        <taxon>Acariformes</taxon>
        <taxon>Trombidiformes</taxon>
        <taxon>Prostigmata</taxon>
        <taxon>Eleutherengona</taxon>
        <taxon>Raphignathae</taxon>
        <taxon>Tetranychoidea</taxon>
        <taxon>Tetranychidae</taxon>
        <taxon>Tetranychus</taxon>
    </lineage>
</organism>
<evidence type="ECO:0000256" key="3">
    <source>
        <dbReference type="ARBA" id="ARBA00004430"/>
    </source>
</evidence>
<dbReference type="GO" id="GO:0035721">
    <property type="term" value="P:intraciliary retrograde transport"/>
    <property type="evidence" value="ECO:0007669"/>
    <property type="project" value="InterPro"/>
</dbReference>
<keyword evidence="14" id="KW-0966">Cell projection</keyword>
<protein>
    <recommendedName>
        <fullName evidence="5">Cytoplasmic dynein 2 light intermediate chain 1</fullName>
    </recommendedName>
</protein>
<dbReference type="OMA" id="FWEIAQG"/>
<evidence type="ECO:0000256" key="7">
    <source>
        <dbReference type="ARBA" id="ARBA00022490"/>
    </source>
</evidence>
<keyword evidence="16" id="KW-1185">Reference proteome</keyword>
<reference evidence="15" key="2">
    <citation type="submission" date="2015-06" db="UniProtKB">
        <authorList>
            <consortium name="EnsemblMetazoa"/>
        </authorList>
    </citation>
    <scope>IDENTIFICATION</scope>
</reference>
<gene>
    <name evidence="15" type="primary">107369153</name>
</gene>
<evidence type="ECO:0000313" key="16">
    <source>
        <dbReference type="Proteomes" id="UP000015104"/>
    </source>
</evidence>
<dbReference type="GO" id="GO:0005874">
    <property type="term" value="C:microtubule"/>
    <property type="evidence" value="ECO:0007669"/>
    <property type="project" value="UniProtKB-KW"/>
</dbReference>
<keyword evidence="11" id="KW-0969">Cilium</keyword>
<dbReference type="Proteomes" id="UP000015104">
    <property type="component" value="Unassembled WGS sequence"/>
</dbReference>
<keyword evidence="8" id="KW-0493">Microtubule</keyword>
<comment type="similarity">
    <text evidence="4">Belongs to the dynein light intermediate chain family.</text>
</comment>
<dbReference type="GO" id="GO:0005813">
    <property type="term" value="C:centrosome"/>
    <property type="evidence" value="ECO:0007669"/>
    <property type="project" value="UniProtKB-SubCell"/>
</dbReference>
<evidence type="ECO:0000313" key="15">
    <source>
        <dbReference type="EnsemblMetazoa" id="tetur30g02160.1"/>
    </source>
</evidence>
<dbReference type="KEGG" id="tut:107369153"/>
<dbReference type="PANTHER" id="PTHR13236:SF0">
    <property type="entry name" value="CYTOPLASMIC DYNEIN 2 LIGHT INTERMEDIATE CHAIN 1"/>
    <property type="match status" value="1"/>
</dbReference>
<dbReference type="SUPFAM" id="SSF52540">
    <property type="entry name" value="P-loop containing nucleoside triphosphate hydrolases"/>
    <property type="match status" value="1"/>
</dbReference>
<dbReference type="InterPro" id="IPR040045">
    <property type="entry name" value="DYNC2LI1"/>
</dbReference>
<keyword evidence="13" id="KW-0206">Cytoskeleton</keyword>
<evidence type="ECO:0000256" key="2">
    <source>
        <dbReference type="ARBA" id="ARBA00004300"/>
    </source>
</evidence>
<comment type="subcellular location">
    <subcellularLocation>
        <location evidence="3">Cytoplasm</location>
        <location evidence="3">Cytoskeleton</location>
        <location evidence="3">Cilium axoneme</location>
    </subcellularLocation>
    <subcellularLocation>
        <location evidence="1">Cytoplasm</location>
        <location evidence="1">Cytoskeleton</location>
        <location evidence="1">Cilium basal body</location>
    </subcellularLocation>
    <subcellularLocation>
        <location evidence="2">Cytoplasm</location>
        <location evidence="2">Cytoskeleton</location>
        <location evidence="2">Microtubule organizing center</location>
        <location evidence="2">Centrosome</location>
    </subcellularLocation>
</comment>
<reference evidence="16" key="1">
    <citation type="submission" date="2011-08" db="EMBL/GenBank/DDBJ databases">
        <authorList>
            <person name="Rombauts S."/>
        </authorList>
    </citation>
    <scope>NUCLEOTIDE SEQUENCE</scope>
    <source>
        <strain evidence="16">London</strain>
    </source>
</reference>
<keyword evidence="12" id="KW-0505">Motor protein</keyword>
<evidence type="ECO:0000256" key="10">
    <source>
        <dbReference type="ARBA" id="ARBA00023017"/>
    </source>
</evidence>
<dbReference type="GO" id="GO:0036064">
    <property type="term" value="C:ciliary basal body"/>
    <property type="evidence" value="ECO:0007669"/>
    <property type="project" value="TreeGrafter"/>
</dbReference>
<evidence type="ECO:0000256" key="12">
    <source>
        <dbReference type="ARBA" id="ARBA00023175"/>
    </source>
</evidence>
<dbReference type="GO" id="GO:0005930">
    <property type="term" value="C:axoneme"/>
    <property type="evidence" value="ECO:0007669"/>
    <property type="project" value="UniProtKB-SubCell"/>
</dbReference>
<dbReference type="HOGENOM" id="CLU_049395_0_0_1"/>
<dbReference type="OrthoDB" id="10263060at2759"/>
<proteinExistence type="inferred from homology"/>
<dbReference type="GO" id="GO:0005868">
    <property type="term" value="C:cytoplasmic dynein complex"/>
    <property type="evidence" value="ECO:0007669"/>
    <property type="project" value="InterPro"/>
</dbReference>
<evidence type="ECO:0000256" key="8">
    <source>
        <dbReference type="ARBA" id="ARBA00022701"/>
    </source>
</evidence>
<keyword evidence="7" id="KW-0963">Cytoplasm</keyword>
<evidence type="ECO:0000256" key="11">
    <source>
        <dbReference type="ARBA" id="ARBA00023069"/>
    </source>
</evidence>
<dbReference type="Pfam" id="PF05783">
    <property type="entry name" value="DLIC"/>
    <property type="match status" value="2"/>
</dbReference>
<dbReference type="PANTHER" id="PTHR13236">
    <property type="entry name" value="DYNEIN 2 LIGHT INTERMEDIATE CHAIN, ISOFORM 2"/>
    <property type="match status" value="1"/>
</dbReference>
<dbReference type="Gene3D" id="3.40.50.300">
    <property type="entry name" value="P-loop containing nucleotide triphosphate hydrolases"/>
    <property type="match status" value="1"/>
</dbReference>
<dbReference type="eggNOG" id="KOG3929">
    <property type="taxonomic scope" value="Eukaryota"/>
</dbReference>
<dbReference type="AlphaFoldDB" id="T1L0W2"/>
<dbReference type="EnsemblMetazoa" id="tetur30g02160.1">
    <property type="protein sequence ID" value="tetur30g02160.1"/>
    <property type="gene ID" value="tetur30g02160"/>
</dbReference>
<dbReference type="EMBL" id="CAEY01000873">
    <property type="status" value="NOT_ANNOTATED_CDS"/>
    <property type="molecule type" value="Genomic_DNA"/>
</dbReference>
<dbReference type="GO" id="GO:0045504">
    <property type="term" value="F:dynein heavy chain binding"/>
    <property type="evidence" value="ECO:0007669"/>
    <property type="project" value="TreeGrafter"/>
</dbReference>
<keyword evidence="9" id="KW-0970">Cilium biogenesis/degradation</keyword>
<evidence type="ECO:0000256" key="4">
    <source>
        <dbReference type="ARBA" id="ARBA00006831"/>
    </source>
</evidence>
<evidence type="ECO:0000256" key="1">
    <source>
        <dbReference type="ARBA" id="ARBA00004120"/>
    </source>
</evidence>
<dbReference type="GO" id="GO:0035735">
    <property type="term" value="P:intraciliary transport involved in cilium assembly"/>
    <property type="evidence" value="ECO:0007669"/>
    <property type="project" value="InterPro"/>
</dbReference>
<evidence type="ECO:0000256" key="14">
    <source>
        <dbReference type="ARBA" id="ARBA00023273"/>
    </source>
</evidence>
<evidence type="ECO:0000256" key="5">
    <source>
        <dbReference type="ARBA" id="ARBA00018863"/>
    </source>
</evidence>
<dbReference type="InterPro" id="IPR027417">
    <property type="entry name" value="P-loop_NTPase"/>
</dbReference>
<evidence type="ECO:0000256" key="9">
    <source>
        <dbReference type="ARBA" id="ARBA00022794"/>
    </source>
</evidence>
<dbReference type="InterPro" id="IPR022780">
    <property type="entry name" value="Dynein_light_int_chain"/>
</dbReference>